<accession>A0ACC3BVQ3</accession>
<evidence type="ECO:0000313" key="2">
    <source>
        <dbReference type="Proteomes" id="UP000798662"/>
    </source>
</evidence>
<protein>
    <submittedName>
        <fullName evidence="1">Uncharacterized protein</fullName>
    </submittedName>
</protein>
<dbReference type="Proteomes" id="UP000798662">
    <property type="component" value="Chromosome 1"/>
</dbReference>
<comment type="caution">
    <text evidence="1">The sequence shown here is derived from an EMBL/GenBank/DDBJ whole genome shotgun (WGS) entry which is preliminary data.</text>
</comment>
<organism evidence="1 2">
    <name type="scientific">Pyropia yezoensis</name>
    <name type="common">Susabi-nori</name>
    <name type="synonym">Porphyra yezoensis</name>
    <dbReference type="NCBI Taxonomy" id="2788"/>
    <lineage>
        <taxon>Eukaryota</taxon>
        <taxon>Rhodophyta</taxon>
        <taxon>Bangiophyceae</taxon>
        <taxon>Bangiales</taxon>
        <taxon>Bangiaceae</taxon>
        <taxon>Pyropia</taxon>
    </lineage>
</organism>
<proteinExistence type="predicted"/>
<gene>
    <name evidence="1" type="ORF">I4F81_004546</name>
</gene>
<evidence type="ECO:0000313" key="1">
    <source>
        <dbReference type="EMBL" id="KAK1861970.1"/>
    </source>
</evidence>
<reference evidence="1" key="1">
    <citation type="submission" date="2019-11" db="EMBL/GenBank/DDBJ databases">
        <title>Nori genome reveals adaptations in red seaweeds to the harsh intertidal environment.</title>
        <authorList>
            <person name="Wang D."/>
            <person name="Mao Y."/>
        </authorList>
    </citation>
    <scope>NUCLEOTIDE SEQUENCE</scope>
    <source>
        <tissue evidence="1">Gametophyte</tissue>
    </source>
</reference>
<sequence length="258" mass="26037">MAPVPPAFLPVAPLRGAAIRPGGRVAHRGRVPVCGATPPSPPPPPAAAAGPAAPAAARLTRRAALSTAGAVAAAAALAAAAAPPLPASAAAPAVAPAAAADAAVTDEQIGFAYTPPPASDFTRVDTAISGGRRLTVYTHNTSGSDSNLSVVATGVSSDFTALTSFGSVDNVAKTILGTSGKGVDAQMVSVAKRPADNAYVFEYTMKVKDGPTRRLLTVFSLQPGQSIITLTAQAREEEWPSVESELRAAIDSYRLLHK</sequence>
<dbReference type="EMBL" id="CM020618">
    <property type="protein sequence ID" value="KAK1861970.1"/>
    <property type="molecule type" value="Genomic_DNA"/>
</dbReference>
<keyword evidence="2" id="KW-1185">Reference proteome</keyword>
<name>A0ACC3BVQ3_PYRYE</name>